<dbReference type="SUPFAM" id="SSF55874">
    <property type="entry name" value="ATPase domain of HSP90 chaperone/DNA topoisomerase II/histidine kinase"/>
    <property type="match status" value="1"/>
</dbReference>
<comment type="subcellular location">
    <subcellularLocation>
        <location evidence="2">Cell inner membrane</location>
        <topology evidence="2">Multi-pass membrane protein</topology>
    </subcellularLocation>
</comment>
<dbReference type="InterPro" id="IPR005467">
    <property type="entry name" value="His_kinase_dom"/>
</dbReference>
<evidence type="ECO:0000256" key="3">
    <source>
        <dbReference type="ARBA" id="ARBA00012438"/>
    </source>
</evidence>
<organism evidence="17 18">
    <name type="scientific">Novosphingobium silvae</name>
    <dbReference type="NCBI Taxonomy" id="2692619"/>
    <lineage>
        <taxon>Bacteria</taxon>
        <taxon>Pseudomonadati</taxon>
        <taxon>Pseudomonadota</taxon>
        <taxon>Alphaproteobacteria</taxon>
        <taxon>Sphingomonadales</taxon>
        <taxon>Sphingomonadaceae</taxon>
        <taxon>Novosphingobium</taxon>
    </lineage>
</organism>
<dbReference type="EC" id="2.7.13.3" evidence="3"/>
<dbReference type="InterPro" id="IPR036890">
    <property type="entry name" value="HATPase_C_sf"/>
</dbReference>
<dbReference type="InterPro" id="IPR004358">
    <property type="entry name" value="Sig_transdc_His_kin-like_C"/>
</dbReference>
<dbReference type="CDD" id="cd06225">
    <property type="entry name" value="HAMP"/>
    <property type="match status" value="1"/>
</dbReference>
<dbReference type="InterPro" id="IPR003594">
    <property type="entry name" value="HATPase_dom"/>
</dbReference>
<evidence type="ECO:0000256" key="10">
    <source>
        <dbReference type="ARBA" id="ARBA00022840"/>
    </source>
</evidence>
<feature type="transmembrane region" description="Helical" evidence="14">
    <location>
        <begin position="159"/>
        <end position="187"/>
    </location>
</feature>
<evidence type="ECO:0000259" key="15">
    <source>
        <dbReference type="PROSITE" id="PS50109"/>
    </source>
</evidence>
<dbReference type="InterPro" id="IPR036097">
    <property type="entry name" value="HisK_dim/P_sf"/>
</dbReference>
<dbReference type="Proteomes" id="UP000465810">
    <property type="component" value="Unassembled WGS sequence"/>
</dbReference>
<keyword evidence="13 14" id="KW-0472">Membrane</keyword>
<feature type="domain" description="Histidine kinase" evidence="15">
    <location>
        <begin position="246"/>
        <end position="448"/>
    </location>
</feature>
<dbReference type="PANTHER" id="PTHR44936:SF5">
    <property type="entry name" value="SENSOR HISTIDINE KINASE ENVZ"/>
    <property type="match status" value="1"/>
</dbReference>
<keyword evidence="7 14" id="KW-0812">Transmembrane</keyword>
<dbReference type="Gene3D" id="1.10.287.130">
    <property type="match status" value="1"/>
</dbReference>
<keyword evidence="12" id="KW-0902">Two-component regulatory system</keyword>
<dbReference type="Gene3D" id="3.30.565.10">
    <property type="entry name" value="Histidine kinase-like ATPase, C-terminal domain"/>
    <property type="match status" value="1"/>
</dbReference>
<dbReference type="RefSeq" id="WP_133085131.1">
    <property type="nucleotide sequence ID" value="NZ_WVTD01000016.1"/>
</dbReference>
<evidence type="ECO:0000259" key="16">
    <source>
        <dbReference type="PROSITE" id="PS50885"/>
    </source>
</evidence>
<dbReference type="AlphaFoldDB" id="A0A7X4GJR1"/>
<dbReference type="SUPFAM" id="SSF47384">
    <property type="entry name" value="Homodimeric domain of signal transducing histidine kinase"/>
    <property type="match status" value="1"/>
</dbReference>
<dbReference type="Pfam" id="PF02518">
    <property type="entry name" value="HATPase_c"/>
    <property type="match status" value="1"/>
</dbReference>
<dbReference type="Pfam" id="PF00672">
    <property type="entry name" value="HAMP"/>
    <property type="match status" value="1"/>
</dbReference>
<dbReference type="PRINTS" id="PR00344">
    <property type="entry name" value="BCTRLSENSOR"/>
</dbReference>
<evidence type="ECO:0000256" key="1">
    <source>
        <dbReference type="ARBA" id="ARBA00000085"/>
    </source>
</evidence>
<dbReference type="PROSITE" id="PS50885">
    <property type="entry name" value="HAMP"/>
    <property type="match status" value="1"/>
</dbReference>
<evidence type="ECO:0000313" key="18">
    <source>
        <dbReference type="Proteomes" id="UP000465810"/>
    </source>
</evidence>
<protein>
    <recommendedName>
        <fullName evidence="3">histidine kinase</fullName>
        <ecNumber evidence="3">2.7.13.3</ecNumber>
    </recommendedName>
</protein>
<keyword evidence="10" id="KW-0067">ATP-binding</keyword>
<evidence type="ECO:0000256" key="9">
    <source>
        <dbReference type="ARBA" id="ARBA00022777"/>
    </source>
</evidence>
<evidence type="ECO:0000256" key="11">
    <source>
        <dbReference type="ARBA" id="ARBA00022989"/>
    </source>
</evidence>
<keyword evidence="18" id="KW-1185">Reference proteome</keyword>
<evidence type="ECO:0000256" key="2">
    <source>
        <dbReference type="ARBA" id="ARBA00004429"/>
    </source>
</evidence>
<keyword evidence="6" id="KW-0808">Transferase</keyword>
<evidence type="ECO:0000256" key="13">
    <source>
        <dbReference type="ARBA" id="ARBA00023136"/>
    </source>
</evidence>
<keyword evidence="4" id="KW-0997">Cell inner membrane</keyword>
<sequence>MRWLRPVDGLRVRVGLIVLVHLIVVGLTITIISSKQNQPDAELFRLVPAEDARAIALAVEATPPAAREAVLRGLSVNTTLVMLGDGLPRGDNTHPDLREANAAYRAALQGRPFHVDFPPDARLTDLGRGRQYSASPIRLRVRLNDGTVLIIERTTPPAIAGFVMSLNAILIGVSAASVLVVVLIAGLTTRPLSRLARALQNDEASLSAPDLPVTGAHEIQQLSIAFNDMRRRLRDLVEERTGFLAAVAHDYRTYLTRLELRADYIGDPRQRALAMADLGEMSALLDDTLTFARVSATPPRPVHETTDIAAMIGSVLEARALQGEDVTATSPPPTGLAVRIDPLAMQRILANLVDNAVRYGGQARLSVRERQGRIEIRVDDDGPGVPEADLKDLTRPFHRLDHSRARHTGGAGLGLAIVDALAQQNGGTLTLGNRDGGGFSASVDLPAA</sequence>
<evidence type="ECO:0000256" key="12">
    <source>
        <dbReference type="ARBA" id="ARBA00023012"/>
    </source>
</evidence>
<reference evidence="17 18" key="1">
    <citation type="submission" date="2019-12" db="EMBL/GenBank/DDBJ databases">
        <authorList>
            <person name="Feng G."/>
            <person name="Zhu H."/>
        </authorList>
    </citation>
    <scope>NUCLEOTIDE SEQUENCE [LARGE SCALE GENOMIC DNA]</scope>
    <source>
        <strain evidence="17 18">FGD1</strain>
    </source>
</reference>
<dbReference type="SMART" id="SM00387">
    <property type="entry name" value="HATPase_c"/>
    <property type="match status" value="1"/>
</dbReference>
<comment type="caution">
    <text evidence="17">The sequence shown here is derived from an EMBL/GenBank/DDBJ whole genome shotgun (WGS) entry which is preliminary data.</text>
</comment>
<comment type="catalytic activity">
    <reaction evidence="1">
        <text>ATP + protein L-histidine = ADP + protein N-phospho-L-histidine.</text>
        <dbReference type="EC" id="2.7.13.3"/>
    </reaction>
</comment>
<evidence type="ECO:0000256" key="4">
    <source>
        <dbReference type="ARBA" id="ARBA00022519"/>
    </source>
</evidence>
<proteinExistence type="predicted"/>
<keyword evidence="11 14" id="KW-1133">Transmembrane helix</keyword>
<evidence type="ECO:0000256" key="5">
    <source>
        <dbReference type="ARBA" id="ARBA00022553"/>
    </source>
</evidence>
<keyword evidence="9" id="KW-0418">Kinase</keyword>
<evidence type="ECO:0000256" key="8">
    <source>
        <dbReference type="ARBA" id="ARBA00022741"/>
    </source>
</evidence>
<keyword evidence="8" id="KW-0547">Nucleotide-binding</keyword>
<name>A0A7X4GJR1_9SPHN</name>
<dbReference type="SMART" id="SM00304">
    <property type="entry name" value="HAMP"/>
    <property type="match status" value="1"/>
</dbReference>
<gene>
    <name evidence="17" type="ORF">GR702_17060</name>
</gene>
<evidence type="ECO:0000313" key="17">
    <source>
        <dbReference type="EMBL" id="MYL99481.1"/>
    </source>
</evidence>
<dbReference type="GO" id="GO:0005524">
    <property type="term" value="F:ATP binding"/>
    <property type="evidence" value="ECO:0007669"/>
    <property type="project" value="UniProtKB-KW"/>
</dbReference>
<dbReference type="InterPro" id="IPR050980">
    <property type="entry name" value="2C_sensor_his_kinase"/>
</dbReference>
<dbReference type="EMBL" id="WVTD01000016">
    <property type="protein sequence ID" value="MYL99481.1"/>
    <property type="molecule type" value="Genomic_DNA"/>
</dbReference>
<accession>A0A7X4GJR1</accession>
<evidence type="ECO:0000256" key="6">
    <source>
        <dbReference type="ARBA" id="ARBA00022679"/>
    </source>
</evidence>
<feature type="domain" description="HAMP" evidence="16">
    <location>
        <begin position="186"/>
        <end position="238"/>
    </location>
</feature>
<dbReference type="PROSITE" id="PS50109">
    <property type="entry name" value="HIS_KIN"/>
    <property type="match status" value="1"/>
</dbReference>
<keyword evidence="5" id="KW-0597">Phosphoprotein</keyword>
<keyword evidence="4" id="KW-1003">Cell membrane</keyword>
<dbReference type="GO" id="GO:0000155">
    <property type="term" value="F:phosphorelay sensor kinase activity"/>
    <property type="evidence" value="ECO:0007669"/>
    <property type="project" value="InterPro"/>
</dbReference>
<evidence type="ECO:0000256" key="14">
    <source>
        <dbReference type="SAM" id="Phobius"/>
    </source>
</evidence>
<dbReference type="InterPro" id="IPR003660">
    <property type="entry name" value="HAMP_dom"/>
</dbReference>
<feature type="transmembrane region" description="Helical" evidence="14">
    <location>
        <begin position="12"/>
        <end position="32"/>
    </location>
</feature>
<dbReference type="PANTHER" id="PTHR44936">
    <property type="entry name" value="SENSOR PROTEIN CREC"/>
    <property type="match status" value="1"/>
</dbReference>
<evidence type="ECO:0000256" key="7">
    <source>
        <dbReference type="ARBA" id="ARBA00022692"/>
    </source>
</evidence>
<dbReference type="GO" id="GO:0005886">
    <property type="term" value="C:plasma membrane"/>
    <property type="evidence" value="ECO:0007669"/>
    <property type="project" value="UniProtKB-SubCell"/>
</dbReference>